<feature type="region of interest" description="Disordered" evidence="4">
    <location>
        <begin position="1"/>
        <end position="22"/>
    </location>
</feature>
<dbReference type="InterPro" id="IPR051844">
    <property type="entry name" value="USH2_Complex_Protein"/>
</dbReference>
<dbReference type="SUPFAM" id="SSF50156">
    <property type="entry name" value="PDZ domain-like"/>
    <property type="match status" value="3"/>
</dbReference>
<evidence type="ECO:0000313" key="6">
    <source>
        <dbReference type="Ensembl" id="ENSGMOP00000029112.1"/>
    </source>
</evidence>
<feature type="compositionally biased region" description="Pro residues" evidence="4">
    <location>
        <begin position="872"/>
        <end position="885"/>
    </location>
</feature>
<comment type="subcellular location">
    <subcellularLocation>
        <location evidence="1">Cell projection</location>
    </subcellularLocation>
</comment>
<dbReference type="InterPro" id="IPR001478">
    <property type="entry name" value="PDZ"/>
</dbReference>
<dbReference type="AlphaFoldDB" id="A0A8C5ABM9"/>
<sequence>MSAELERVSLNTSVTSSGSGDRKLSANVRRLHRALNLLLSDPERERFIHCLNVYHAKRNVCDLVHTLRVILDTDTKRQLLPMLRLVIPRSDQLLFDQYTSEGLYLKTDLGLFQSNSPTNNIEALLESAGRGDNAGLLEHPDAQCGGSGCPDGFSTAVDGTAPGASPETAPGTATGTAPGGQTLGSSFFLDSPFGEIRQVSLRRSKSHEGLGFSIRGGSEHGVGIYVSLVEPGSSAEREGLRIGDQIVAVNDVVFDRVTHIDAVKVLKGSKTLAMSVCSVGRVPGGYITNHIYSWVDPQGRCVSPPPPPDQPDPSPGPDGTRPPRSAEERTVTLNMDDGRSLGLMIRGGAEYGLGIFITGVDPGSAADAGELKVGDQILEVNGRGFVAISHDEAVHILKTCVRLRVRVRAVGRLPHARTAVDHTRWISNPAAAEGPDAVAMTTAAAMTVANSGGRSPDVIAGAGGSGPAPLVRPTSAQSTAALAKPSACRALGPPGPQVSLEQQAYLLLTDLERQTMAYYLQEYHNGHIGVEPLTMALFELFNTHAKLSMMSEVRSLVAPQDLEVYDGHVLRREREAHRAWHGGLGSFHPQAHYGLATNDGHVHFSKSDCSEEGKMEHSEAACLMALQDVVLEEVRPSSASPPCQHQSSVGHAPQERGHAPKERGHAPQERGLTRRPSTRPARPGSASSMLFKGPTRLLQDCLQRSLKALPSHTPAPAPAPAPTPAPQQSPSATVGEPSRCVCPGPGPTRLQPDPAPQGSLPAHTRHSNPQLHLASELDQHQLQHLYLYHHHHHPHAHHHFPYPSAPYQAGPDAGVHTCPGFLYRRDPSGSPGTEAMAPATQRSASYEPLSNSSSSCVLQTRSASSSKTVSPMPSPRPSPHLSPCPSPCPSVVMATPPPCSPDRSCSPALLQRGSATAVDANLLSAECRPQQRGATLSQLWDSGQTLSEDSGVDIAEAGGVSKDGSPRPCKSQPGPAPGERHQGNQGPPTNGPNSLHAPTQSGSVVSLLAPSTLVRVMKNTSTLGIAIEGGANTRQPLPRIVTIQKGGSAHSGGQLRVGHVILEVNGVSMRGREHRDAARVIAEAFKNKDSDHLDFLVADPDV</sequence>
<dbReference type="GO" id="GO:0007605">
    <property type="term" value="P:sensory perception of sound"/>
    <property type="evidence" value="ECO:0007669"/>
    <property type="project" value="TreeGrafter"/>
</dbReference>
<keyword evidence="3" id="KW-0966">Cell projection</keyword>
<dbReference type="OrthoDB" id="10029564at2759"/>
<feature type="compositionally biased region" description="Pro residues" evidence="4">
    <location>
        <begin position="303"/>
        <end position="316"/>
    </location>
</feature>
<dbReference type="GO" id="GO:0005886">
    <property type="term" value="C:plasma membrane"/>
    <property type="evidence" value="ECO:0007669"/>
    <property type="project" value="TreeGrafter"/>
</dbReference>
<dbReference type="Proteomes" id="UP000694546">
    <property type="component" value="Chromosome 6"/>
</dbReference>
<feature type="domain" description="PDZ" evidence="5">
    <location>
        <begin position="198"/>
        <end position="269"/>
    </location>
</feature>
<dbReference type="PANTHER" id="PTHR23116">
    <property type="entry name" value="PDZ DOMAIN CONTAINING WHIRLIN AND HARMONIN-RELATED"/>
    <property type="match status" value="1"/>
</dbReference>
<feature type="compositionally biased region" description="Pro residues" evidence="4">
    <location>
        <begin position="713"/>
        <end position="727"/>
    </location>
</feature>
<feature type="compositionally biased region" description="Low complexity" evidence="4">
    <location>
        <begin position="159"/>
        <end position="176"/>
    </location>
</feature>
<feature type="region of interest" description="Disordered" evidence="4">
    <location>
        <begin position="298"/>
        <end position="327"/>
    </location>
</feature>
<dbReference type="Ensembl" id="ENSGMOT00000076938.1">
    <property type="protein sequence ID" value="ENSGMOP00000029112.1"/>
    <property type="gene ID" value="ENSGMOG00000026838.1"/>
</dbReference>
<dbReference type="GeneTree" id="ENSGT00950000183002"/>
<gene>
    <name evidence="6" type="primary">whrnb</name>
</gene>
<reference evidence="6" key="2">
    <citation type="submission" date="2025-09" db="UniProtKB">
        <authorList>
            <consortium name="Ensembl"/>
        </authorList>
    </citation>
    <scope>IDENTIFICATION</scope>
</reference>
<feature type="domain" description="PDZ" evidence="5">
    <location>
        <begin position="330"/>
        <end position="398"/>
    </location>
</feature>
<evidence type="ECO:0000259" key="5">
    <source>
        <dbReference type="PROSITE" id="PS50106"/>
    </source>
</evidence>
<dbReference type="OMA" id="GHQNSPN"/>
<dbReference type="PANTHER" id="PTHR23116:SF37">
    <property type="entry name" value="WHIRLIN"/>
    <property type="match status" value="1"/>
</dbReference>
<feature type="region of interest" description="Disordered" evidence="4">
    <location>
        <begin position="709"/>
        <end position="766"/>
    </location>
</feature>
<protein>
    <submittedName>
        <fullName evidence="6">Whirlin b</fullName>
    </submittedName>
</protein>
<feature type="compositionally biased region" description="Polar residues" evidence="4">
    <location>
        <begin position="983"/>
        <end position="1000"/>
    </location>
</feature>
<feature type="compositionally biased region" description="Polar residues" evidence="4">
    <location>
        <begin position="840"/>
        <end position="869"/>
    </location>
</feature>
<evidence type="ECO:0000256" key="3">
    <source>
        <dbReference type="ARBA" id="ARBA00023273"/>
    </source>
</evidence>
<evidence type="ECO:0000256" key="2">
    <source>
        <dbReference type="ARBA" id="ARBA00022737"/>
    </source>
</evidence>
<dbReference type="SMART" id="SM00228">
    <property type="entry name" value="PDZ"/>
    <property type="match status" value="3"/>
</dbReference>
<dbReference type="InterPro" id="IPR036034">
    <property type="entry name" value="PDZ_sf"/>
</dbReference>
<name>A0A8C5ABM9_GADMO</name>
<dbReference type="Pfam" id="PF00595">
    <property type="entry name" value="PDZ"/>
    <property type="match status" value="3"/>
</dbReference>
<evidence type="ECO:0000256" key="4">
    <source>
        <dbReference type="SAM" id="MobiDB-lite"/>
    </source>
</evidence>
<dbReference type="CDD" id="cd06740">
    <property type="entry name" value="PDZ1_FL-whirlin"/>
    <property type="match status" value="1"/>
</dbReference>
<proteinExistence type="predicted"/>
<feature type="domain" description="PDZ" evidence="5">
    <location>
        <begin position="1013"/>
        <end position="1084"/>
    </location>
</feature>
<feature type="compositionally biased region" description="Polar residues" evidence="4">
    <location>
        <begin position="9"/>
        <end position="19"/>
    </location>
</feature>
<evidence type="ECO:0000256" key="1">
    <source>
        <dbReference type="ARBA" id="ARBA00004316"/>
    </source>
</evidence>
<organism evidence="6 7">
    <name type="scientific">Gadus morhua</name>
    <name type="common">Atlantic cod</name>
    <dbReference type="NCBI Taxonomy" id="8049"/>
    <lineage>
        <taxon>Eukaryota</taxon>
        <taxon>Metazoa</taxon>
        <taxon>Chordata</taxon>
        <taxon>Craniata</taxon>
        <taxon>Vertebrata</taxon>
        <taxon>Euteleostomi</taxon>
        <taxon>Actinopterygii</taxon>
        <taxon>Neopterygii</taxon>
        <taxon>Teleostei</taxon>
        <taxon>Neoteleostei</taxon>
        <taxon>Acanthomorphata</taxon>
        <taxon>Zeiogadaria</taxon>
        <taxon>Gadariae</taxon>
        <taxon>Gadiformes</taxon>
        <taxon>Gadoidei</taxon>
        <taxon>Gadidae</taxon>
        <taxon>Gadus</taxon>
    </lineage>
</organism>
<dbReference type="GO" id="GO:0001917">
    <property type="term" value="C:photoreceptor inner segment"/>
    <property type="evidence" value="ECO:0007669"/>
    <property type="project" value="TreeGrafter"/>
</dbReference>
<feature type="region of interest" description="Disordered" evidence="4">
    <location>
        <begin position="955"/>
        <end position="1000"/>
    </location>
</feature>
<dbReference type="Gene3D" id="2.30.42.10">
    <property type="match status" value="3"/>
</dbReference>
<dbReference type="CDD" id="cd06742">
    <property type="entry name" value="PDZ3_FL-whirlin-like"/>
    <property type="match status" value="1"/>
</dbReference>
<evidence type="ECO:0000313" key="7">
    <source>
        <dbReference type="Proteomes" id="UP000694546"/>
    </source>
</evidence>
<accession>A0A8C5ABM9</accession>
<dbReference type="PROSITE" id="PS50106">
    <property type="entry name" value="PDZ"/>
    <property type="match status" value="3"/>
</dbReference>
<feature type="compositionally biased region" description="Basic and acidic residues" evidence="4">
    <location>
        <begin position="653"/>
        <end position="672"/>
    </location>
</feature>
<feature type="region of interest" description="Disordered" evidence="4">
    <location>
        <begin position="156"/>
        <end position="181"/>
    </location>
</feature>
<dbReference type="GO" id="GO:0002142">
    <property type="term" value="C:stereocilia ankle link complex"/>
    <property type="evidence" value="ECO:0007669"/>
    <property type="project" value="TreeGrafter"/>
</dbReference>
<dbReference type="GO" id="GO:0005929">
    <property type="term" value="C:cilium"/>
    <property type="evidence" value="ECO:0007669"/>
    <property type="project" value="TreeGrafter"/>
</dbReference>
<dbReference type="InterPro" id="IPR047056">
    <property type="entry name" value="Whirlin_HN-like_dom1"/>
</dbReference>
<dbReference type="Gene3D" id="1.20.1160.20">
    <property type="match status" value="2"/>
</dbReference>
<feature type="region of interest" description="Disordered" evidence="4">
    <location>
        <begin position="825"/>
        <end position="885"/>
    </location>
</feature>
<keyword evidence="2" id="KW-0677">Repeat</keyword>
<reference evidence="6" key="1">
    <citation type="submission" date="2025-08" db="UniProtKB">
        <authorList>
            <consortium name="Ensembl"/>
        </authorList>
    </citation>
    <scope>IDENTIFICATION</scope>
</reference>
<feature type="compositionally biased region" description="Polar residues" evidence="4">
    <location>
        <begin position="637"/>
        <end position="649"/>
    </location>
</feature>
<feature type="region of interest" description="Disordered" evidence="4">
    <location>
        <begin position="635"/>
        <end position="693"/>
    </location>
</feature>
<dbReference type="GO" id="GO:0060088">
    <property type="term" value="P:auditory receptor cell stereocilium organization"/>
    <property type="evidence" value="ECO:0007669"/>
    <property type="project" value="TreeGrafter"/>
</dbReference>
<dbReference type="CDD" id="cd07356">
    <property type="entry name" value="HN_L-whirlin_R1_like"/>
    <property type="match status" value="1"/>
</dbReference>
<keyword evidence="7" id="KW-1185">Reference proteome</keyword>
<dbReference type="GO" id="GO:0032426">
    <property type="term" value="C:stereocilium tip"/>
    <property type="evidence" value="ECO:0007669"/>
    <property type="project" value="TreeGrafter"/>
</dbReference>